<dbReference type="Proteomes" id="UP001140949">
    <property type="component" value="Unassembled WGS sequence"/>
</dbReference>
<keyword evidence="2" id="KW-1185">Reference proteome</keyword>
<proteinExistence type="predicted"/>
<evidence type="ECO:0000313" key="1">
    <source>
        <dbReference type="EMBL" id="KAJ6828278.1"/>
    </source>
</evidence>
<dbReference type="AlphaFoldDB" id="A0AAX6GIV8"/>
<sequence length="142" mass="16313">MRRSPTVGGMSIHCSEASTTNGFDLRWWRPRQHDDDSEEVPIQHYMTGLRQIRLEETEGTSVSDGVVSKTASRGSKRHTNFEGMCMVFEATHESRKRCSRGGSLLDDEEVVRKKIRRLHGGLRWHREEIDSDLTIARCDEVL</sequence>
<name>A0AAX6GIV8_IRIPA</name>
<protein>
    <submittedName>
        <fullName evidence="1">Uncharacterized protein</fullName>
    </submittedName>
</protein>
<comment type="caution">
    <text evidence="1">The sequence shown here is derived from an EMBL/GenBank/DDBJ whole genome shotgun (WGS) entry which is preliminary data.</text>
</comment>
<dbReference type="EMBL" id="JANAVB010019546">
    <property type="protein sequence ID" value="KAJ6828278.1"/>
    <property type="molecule type" value="Genomic_DNA"/>
</dbReference>
<accession>A0AAX6GIV8</accession>
<evidence type="ECO:0000313" key="2">
    <source>
        <dbReference type="Proteomes" id="UP001140949"/>
    </source>
</evidence>
<organism evidence="1 2">
    <name type="scientific">Iris pallida</name>
    <name type="common">Sweet iris</name>
    <dbReference type="NCBI Taxonomy" id="29817"/>
    <lineage>
        <taxon>Eukaryota</taxon>
        <taxon>Viridiplantae</taxon>
        <taxon>Streptophyta</taxon>
        <taxon>Embryophyta</taxon>
        <taxon>Tracheophyta</taxon>
        <taxon>Spermatophyta</taxon>
        <taxon>Magnoliopsida</taxon>
        <taxon>Liliopsida</taxon>
        <taxon>Asparagales</taxon>
        <taxon>Iridaceae</taxon>
        <taxon>Iridoideae</taxon>
        <taxon>Irideae</taxon>
        <taxon>Iris</taxon>
    </lineage>
</organism>
<gene>
    <name evidence="1" type="ORF">M6B38_363810</name>
</gene>
<reference evidence="1" key="2">
    <citation type="submission" date="2023-04" db="EMBL/GenBank/DDBJ databases">
        <authorList>
            <person name="Bruccoleri R.E."/>
            <person name="Oakeley E.J."/>
            <person name="Faust A.-M."/>
            <person name="Dessus-Babus S."/>
            <person name="Altorfer M."/>
            <person name="Burckhardt D."/>
            <person name="Oertli M."/>
            <person name="Naumann U."/>
            <person name="Petersen F."/>
            <person name="Wong J."/>
        </authorList>
    </citation>
    <scope>NUCLEOTIDE SEQUENCE</scope>
    <source>
        <strain evidence="1">GSM-AAB239-AS_SAM_17_03QT</strain>
        <tissue evidence="1">Leaf</tissue>
    </source>
</reference>
<reference evidence="1" key="1">
    <citation type="journal article" date="2023" name="GigaByte">
        <title>Genome assembly of the bearded iris, Iris pallida Lam.</title>
        <authorList>
            <person name="Bruccoleri R.E."/>
            <person name="Oakeley E.J."/>
            <person name="Faust A.M.E."/>
            <person name="Altorfer M."/>
            <person name="Dessus-Babus S."/>
            <person name="Burckhardt D."/>
            <person name="Oertli M."/>
            <person name="Naumann U."/>
            <person name="Petersen F."/>
            <person name="Wong J."/>
        </authorList>
    </citation>
    <scope>NUCLEOTIDE SEQUENCE</scope>
    <source>
        <strain evidence="1">GSM-AAB239-AS_SAM_17_03QT</strain>
    </source>
</reference>